<proteinExistence type="predicted"/>
<gene>
    <name evidence="2" type="ORF">J2S03_003515</name>
</gene>
<dbReference type="InterPro" id="IPR002686">
    <property type="entry name" value="Transposase_17"/>
</dbReference>
<dbReference type="Pfam" id="PF01797">
    <property type="entry name" value="Y1_Tnp"/>
    <property type="match status" value="1"/>
</dbReference>
<protein>
    <submittedName>
        <fullName evidence="2">REP element-mobilizing transposase RayT</fullName>
    </submittedName>
</protein>
<accession>A0ABT9XN36</accession>
<dbReference type="SMART" id="SM01321">
    <property type="entry name" value="Y1_Tnp"/>
    <property type="match status" value="1"/>
</dbReference>
<dbReference type="InterPro" id="IPR036515">
    <property type="entry name" value="Transposase_17_sf"/>
</dbReference>
<reference evidence="2 3" key="1">
    <citation type="submission" date="2023-07" db="EMBL/GenBank/DDBJ databases">
        <title>Genomic Encyclopedia of Type Strains, Phase IV (KMG-IV): sequencing the most valuable type-strain genomes for metagenomic binning, comparative biology and taxonomic classification.</title>
        <authorList>
            <person name="Goeker M."/>
        </authorList>
    </citation>
    <scope>NUCLEOTIDE SEQUENCE [LARGE SCALE GENOMIC DNA]</scope>
    <source>
        <strain evidence="2 3">DSM 4006</strain>
    </source>
</reference>
<name>A0ABT9XN36_9BACL</name>
<dbReference type="NCBIfam" id="NF033573">
    <property type="entry name" value="transpos_IS200"/>
    <property type="match status" value="1"/>
</dbReference>
<evidence type="ECO:0000259" key="1">
    <source>
        <dbReference type="SMART" id="SM01321"/>
    </source>
</evidence>
<feature type="domain" description="Transposase IS200-like" evidence="1">
    <location>
        <begin position="2"/>
        <end position="70"/>
    </location>
</feature>
<evidence type="ECO:0000313" key="3">
    <source>
        <dbReference type="Proteomes" id="UP001232973"/>
    </source>
</evidence>
<dbReference type="Gene3D" id="3.30.70.1290">
    <property type="entry name" value="Transposase IS200-like"/>
    <property type="match status" value="1"/>
</dbReference>
<dbReference type="EMBL" id="JAUSTP010000071">
    <property type="protein sequence ID" value="MDQ0191642.1"/>
    <property type="molecule type" value="Genomic_DNA"/>
</dbReference>
<dbReference type="SUPFAM" id="SSF143422">
    <property type="entry name" value="Transposase IS200-like"/>
    <property type="match status" value="1"/>
</dbReference>
<comment type="caution">
    <text evidence="2">The sequence shown here is derived from an EMBL/GenBank/DDBJ whole genome shotgun (WGS) entry which is preliminary data.</text>
</comment>
<sequence>MDHVHMYVKIPPKLSVSEFMGYLKGKSALMVFDRFPQMKQGRGRHLWARGYYVSTVGVNKDVIREYIEKQEEADIIEDKASQ</sequence>
<dbReference type="PANTHER" id="PTHR33360:SF2">
    <property type="entry name" value="TRANSPOSASE FOR INSERTION SEQUENCE ELEMENT IS200"/>
    <property type="match status" value="1"/>
</dbReference>
<organism evidence="2 3">
    <name type="scientific">Alicyclobacillus cycloheptanicus</name>
    <dbReference type="NCBI Taxonomy" id="1457"/>
    <lineage>
        <taxon>Bacteria</taxon>
        <taxon>Bacillati</taxon>
        <taxon>Bacillota</taxon>
        <taxon>Bacilli</taxon>
        <taxon>Bacillales</taxon>
        <taxon>Alicyclobacillaceae</taxon>
        <taxon>Alicyclobacillus</taxon>
    </lineage>
</organism>
<dbReference type="Proteomes" id="UP001232973">
    <property type="component" value="Unassembled WGS sequence"/>
</dbReference>
<dbReference type="PANTHER" id="PTHR33360">
    <property type="entry name" value="TRANSPOSASE FOR INSERTION SEQUENCE ELEMENT IS200"/>
    <property type="match status" value="1"/>
</dbReference>
<keyword evidence="3" id="KW-1185">Reference proteome</keyword>
<evidence type="ECO:0000313" key="2">
    <source>
        <dbReference type="EMBL" id="MDQ0191642.1"/>
    </source>
</evidence>